<comment type="caution">
    <text evidence="1">The sequence shown here is derived from an EMBL/GenBank/DDBJ whole genome shotgun (WGS) entry which is preliminary data.</text>
</comment>
<evidence type="ECO:0000313" key="2">
    <source>
        <dbReference type="Proteomes" id="UP000248627"/>
    </source>
</evidence>
<reference evidence="1 2" key="1">
    <citation type="submission" date="2018-01" db="EMBL/GenBank/DDBJ databases">
        <title>Draft genome sequence of Jishengella endophytica.</title>
        <authorList>
            <person name="Sahin N."/>
            <person name="Ay H."/>
            <person name="Saygin H."/>
        </authorList>
    </citation>
    <scope>NUCLEOTIDE SEQUENCE [LARGE SCALE GENOMIC DNA]</scope>
    <source>
        <strain evidence="1 2">DSM 45430</strain>
    </source>
</reference>
<dbReference type="OrthoDB" id="3818361at2"/>
<protein>
    <submittedName>
        <fullName evidence="1">Uncharacterized protein</fullName>
    </submittedName>
</protein>
<accession>A0A2W2BF89</accession>
<keyword evidence="2" id="KW-1185">Reference proteome</keyword>
<name>A0A2W2BF89_9ACTN</name>
<dbReference type="RefSeq" id="WP_111246566.1">
    <property type="nucleotide sequence ID" value="NZ_AP023358.1"/>
</dbReference>
<proteinExistence type="predicted"/>
<dbReference type="EMBL" id="POTX01000401">
    <property type="protein sequence ID" value="PZF83970.1"/>
    <property type="molecule type" value="Genomic_DNA"/>
</dbReference>
<organism evidence="1 2">
    <name type="scientific">Micromonospora endophytica</name>
    <dbReference type="NCBI Taxonomy" id="515350"/>
    <lineage>
        <taxon>Bacteria</taxon>
        <taxon>Bacillati</taxon>
        <taxon>Actinomycetota</taxon>
        <taxon>Actinomycetes</taxon>
        <taxon>Micromonosporales</taxon>
        <taxon>Micromonosporaceae</taxon>
        <taxon>Micromonospora</taxon>
    </lineage>
</organism>
<gene>
    <name evidence="1" type="ORF">C1I93_29710</name>
</gene>
<evidence type="ECO:0000313" key="1">
    <source>
        <dbReference type="EMBL" id="PZF83970.1"/>
    </source>
</evidence>
<dbReference type="Proteomes" id="UP000248627">
    <property type="component" value="Unassembled WGS sequence"/>
</dbReference>
<sequence length="182" mass="20093">MVDTWRSAALARTVGQLETDLDLAWTRLLGEYDVVPGSADETALAGLVVDNPDAYDWRVVDAAFDHLTCTQCGSTLTRGPLTCRRCAYHHELRFAARETDRPQVPPGNEHAIRVSFAVARHRHRYSPRARVGYELVLPDLVAGGLPTTKQAQAAKALINKLTPEECDRVATFAEVKAVARTR</sequence>
<dbReference type="AlphaFoldDB" id="A0A2W2BF89"/>